<evidence type="ECO:0000313" key="2">
    <source>
        <dbReference type="EMBL" id="TNN35610.1"/>
    </source>
</evidence>
<gene>
    <name evidence="2" type="ORF">EYF80_054223</name>
</gene>
<accession>A0A4Z2F3Z9</accession>
<name>A0A4Z2F3Z9_9TELE</name>
<dbReference type="EMBL" id="SRLO01001740">
    <property type="protein sequence ID" value="TNN35610.1"/>
    <property type="molecule type" value="Genomic_DNA"/>
</dbReference>
<organism evidence="2 3">
    <name type="scientific">Liparis tanakae</name>
    <name type="common">Tanaka's snailfish</name>
    <dbReference type="NCBI Taxonomy" id="230148"/>
    <lineage>
        <taxon>Eukaryota</taxon>
        <taxon>Metazoa</taxon>
        <taxon>Chordata</taxon>
        <taxon>Craniata</taxon>
        <taxon>Vertebrata</taxon>
        <taxon>Euteleostomi</taxon>
        <taxon>Actinopterygii</taxon>
        <taxon>Neopterygii</taxon>
        <taxon>Teleostei</taxon>
        <taxon>Neoteleostei</taxon>
        <taxon>Acanthomorphata</taxon>
        <taxon>Eupercaria</taxon>
        <taxon>Perciformes</taxon>
        <taxon>Cottioidei</taxon>
        <taxon>Cottales</taxon>
        <taxon>Liparidae</taxon>
        <taxon>Liparis</taxon>
    </lineage>
</organism>
<dbReference type="AlphaFoldDB" id="A0A4Z2F3Z9"/>
<reference evidence="2 3" key="1">
    <citation type="submission" date="2019-03" db="EMBL/GenBank/DDBJ databases">
        <title>First draft genome of Liparis tanakae, snailfish: a comprehensive survey of snailfish specific genes.</title>
        <authorList>
            <person name="Kim W."/>
            <person name="Song I."/>
            <person name="Jeong J.-H."/>
            <person name="Kim D."/>
            <person name="Kim S."/>
            <person name="Ryu S."/>
            <person name="Song J.Y."/>
            <person name="Lee S.K."/>
        </authorList>
    </citation>
    <scope>NUCLEOTIDE SEQUENCE [LARGE SCALE GENOMIC DNA]</scope>
    <source>
        <tissue evidence="2">Muscle</tissue>
    </source>
</reference>
<dbReference type="Proteomes" id="UP000314294">
    <property type="component" value="Unassembled WGS sequence"/>
</dbReference>
<proteinExistence type="predicted"/>
<evidence type="ECO:0000313" key="3">
    <source>
        <dbReference type="Proteomes" id="UP000314294"/>
    </source>
</evidence>
<comment type="caution">
    <text evidence="2">The sequence shown here is derived from an EMBL/GenBank/DDBJ whole genome shotgun (WGS) entry which is preliminary data.</text>
</comment>
<evidence type="ECO:0000256" key="1">
    <source>
        <dbReference type="SAM" id="MobiDB-lite"/>
    </source>
</evidence>
<sequence>MTAEIYPSSILTELCGYLFGYAAGKKCYVILPSGVVADEEEGSLRCHDAPREEEPQRREMDHSLVLYPKKHYRLPYATLESQTVVDTLTFGFWDESPRVDHHDNH</sequence>
<protein>
    <submittedName>
        <fullName evidence="2">Uncharacterized protein</fullName>
    </submittedName>
</protein>
<feature type="region of interest" description="Disordered" evidence="1">
    <location>
        <begin position="41"/>
        <end position="60"/>
    </location>
</feature>
<feature type="compositionally biased region" description="Basic and acidic residues" evidence="1">
    <location>
        <begin position="42"/>
        <end position="60"/>
    </location>
</feature>
<keyword evidence="3" id="KW-1185">Reference proteome</keyword>